<dbReference type="PANTHER" id="PTHR34980">
    <property type="entry name" value="INNER MEMBRANE PROTEIN-RELATED-RELATED"/>
    <property type="match status" value="1"/>
</dbReference>
<evidence type="ECO:0008006" key="5">
    <source>
        <dbReference type="Google" id="ProtNLM"/>
    </source>
</evidence>
<dbReference type="Pfam" id="PF05656">
    <property type="entry name" value="DUF805"/>
    <property type="match status" value="1"/>
</dbReference>
<name>A0A2N5J9L1_9BIFI</name>
<organism evidence="3 4">
    <name type="scientific">Bifidobacterium margollesii</name>
    <dbReference type="NCBI Taxonomy" id="2020964"/>
    <lineage>
        <taxon>Bacteria</taxon>
        <taxon>Bacillati</taxon>
        <taxon>Actinomycetota</taxon>
        <taxon>Actinomycetes</taxon>
        <taxon>Bifidobacteriales</taxon>
        <taxon>Bifidobacteriaceae</taxon>
        <taxon>Bifidobacterium</taxon>
    </lineage>
</organism>
<evidence type="ECO:0000256" key="1">
    <source>
        <dbReference type="SAM" id="MobiDB-lite"/>
    </source>
</evidence>
<feature type="compositionally biased region" description="Polar residues" evidence="1">
    <location>
        <begin position="1"/>
        <end position="20"/>
    </location>
</feature>
<accession>A0A2N5J9L1</accession>
<dbReference type="EMBL" id="NMWU01000021">
    <property type="protein sequence ID" value="PLS30888.1"/>
    <property type="molecule type" value="Genomic_DNA"/>
</dbReference>
<keyword evidence="2" id="KW-0812">Transmembrane</keyword>
<feature type="transmembrane region" description="Helical" evidence="2">
    <location>
        <begin position="133"/>
        <end position="152"/>
    </location>
</feature>
<evidence type="ECO:0000256" key="2">
    <source>
        <dbReference type="SAM" id="Phobius"/>
    </source>
</evidence>
<dbReference type="InterPro" id="IPR008523">
    <property type="entry name" value="DUF805"/>
</dbReference>
<evidence type="ECO:0000313" key="4">
    <source>
        <dbReference type="Proteomes" id="UP000235050"/>
    </source>
</evidence>
<sequence length="199" mass="21931">MSMNLQTPTNKTNTNGTDAATYSGAGVRTVPPLRKPWYGIGFKDASRRFWEKALVMRGRASRGEYWWAMLLCLLIEAAVVLVTQVGDMVIWHDASGNGPLSTWVVFIVELVLLVPTVTIGVRRLHDENLNGWWILLPLAFLLAFMVIGAASISDPNRIMVAGLLASLLMGVAYLASEIVLFVLPANPKGSRFDDSRSRQ</sequence>
<dbReference type="RefSeq" id="WP_101616502.1">
    <property type="nucleotide sequence ID" value="NZ_NMWU01000021.1"/>
</dbReference>
<gene>
    <name evidence="3" type="ORF">Uis1B_1177</name>
</gene>
<dbReference type="AlphaFoldDB" id="A0A2N5J9L1"/>
<dbReference type="OrthoDB" id="9812349at2"/>
<reference evidence="3 4" key="1">
    <citation type="submission" date="2017-07" db="EMBL/GenBank/DDBJ databases">
        <title>Bifidobacterium novel species.</title>
        <authorList>
            <person name="Lugli G.A."/>
            <person name="Milani C."/>
            <person name="Duranti S."/>
            <person name="Mangifesta M."/>
        </authorList>
    </citation>
    <scope>NUCLEOTIDE SEQUENCE [LARGE SCALE GENOMIC DNA]</scope>
    <source>
        <strain evidence="4">Uis1B</strain>
    </source>
</reference>
<feature type="region of interest" description="Disordered" evidence="1">
    <location>
        <begin position="1"/>
        <end position="21"/>
    </location>
</feature>
<comment type="caution">
    <text evidence="3">The sequence shown here is derived from an EMBL/GenBank/DDBJ whole genome shotgun (WGS) entry which is preliminary data.</text>
</comment>
<feature type="transmembrane region" description="Helical" evidence="2">
    <location>
        <begin position="158"/>
        <end position="183"/>
    </location>
</feature>
<dbReference type="PANTHER" id="PTHR34980:SF2">
    <property type="entry name" value="INNER MEMBRANE PROTEIN YHAH-RELATED"/>
    <property type="match status" value="1"/>
</dbReference>
<proteinExistence type="predicted"/>
<keyword evidence="4" id="KW-1185">Reference proteome</keyword>
<evidence type="ECO:0000313" key="3">
    <source>
        <dbReference type="EMBL" id="PLS30888.1"/>
    </source>
</evidence>
<keyword evidence="2" id="KW-1133">Transmembrane helix</keyword>
<feature type="transmembrane region" description="Helical" evidence="2">
    <location>
        <begin position="65"/>
        <end position="83"/>
    </location>
</feature>
<keyword evidence="2" id="KW-0472">Membrane</keyword>
<protein>
    <recommendedName>
        <fullName evidence="5">DUF805 domain-containing protein</fullName>
    </recommendedName>
</protein>
<feature type="transmembrane region" description="Helical" evidence="2">
    <location>
        <begin position="103"/>
        <end position="121"/>
    </location>
</feature>
<dbReference type="GO" id="GO:0005886">
    <property type="term" value="C:plasma membrane"/>
    <property type="evidence" value="ECO:0007669"/>
    <property type="project" value="TreeGrafter"/>
</dbReference>
<dbReference type="Proteomes" id="UP000235050">
    <property type="component" value="Unassembled WGS sequence"/>
</dbReference>